<dbReference type="Gene3D" id="3.40.50.1010">
    <property type="entry name" value="5'-nuclease"/>
    <property type="match status" value="1"/>
</dbReference>
<dbReference type="GO" id="GO:0003677">
    <property type="term" value="F:DNA binding"/>
    <property type="evidence" value="ECO:0007669"/>
    <property type="project" value="InterPro"/>
</dbReference>
<evidence type="ECO:0000313" key="10">
    <source>
        <dbReference type="EMBL" id="SPY08074.1"/>
    </source>
</evidence>
<dbReference type="InterPro" id="IPR002298">
    <property type="entry name" value="DNA_polymerase_A"/>
</dbReference>
<comment type="similarity">
    <text evidence="1">Belongs to the DNA polymerase type-A family.</text>
</comment>
<evidence type="ECO:0000256" key="4">
    <source>
        <dbReference type="ARBA" id="ARBA00022705"/>
    </source>
</evidence>
<comment type="subunit">
    <text evidence="2">Single-chain monomer with multiple functions.</text>
</comment>
<dbReference type="GO" id="GO:0006261">
    <property type="term" value="P:DNA-templated DNA replication"/>
    <property type="evidence" value="ECO:0007669"/>
    <property type="project" value="InterPro"/>
</dbReference>
<organism evidence="10 11">
    <name type="scientific">Oligella urethralis</name>
    <dbReference type="NCBI Taxonomy" id="90245"/>
    <lineage>
        <taxon>Bacteria</taxon>
        <taxon>Pseudomonadati</taxon>
        <taxon>Pseudomonadota</taxon>
        <taxon>Betaproteobacteria</taxon>
        <taxon>Burkholderiales</taxon>
        <taxon>Alcaligenaceae</taxon>
        <taxon>Oligella</taxon>
    </lineage>
</organism>
<dbReference type="SUPFAM" id="SSF53098">
    <property type="entry name" value="Ribonuclease H-like"/>
    <property type="match status" value="1"/>
</dbReference>
<keyword evidence="10" id="KW-0808">Transferase</keyword>
<evidence type="ECO:0000259" key="9">
    <source>
        <dbReference type="SMART" id="SM00482"/>
    </source>
</evidence>
<evidence type="ECO:0000256" key="7">
    <source>
        <dbReference type="ARBA" id="ARBA00049244"/>
    </source>
</evidence>
<keyword evidence="4" id="KW-0235">DNA replication</keyword>
<dbReference type="SUPFAM" id="SSF88723">
    <property type="entry name" value="PIN domain-like"/>
    <property type="match status" value="1"/>
</dbReference>
<reference evidence="10 11" key="1">
    <citation type="submission" date="2018-06" db="EMBL/GenBank/DDBJ databases">
        <authorList>
            <consortium name="Pathogen Informatics"/>
            <person name="Doyle S."/>
        </authorList>
    </citation>
    <scope>NUCLEOTIDE SEQUENCE [LARGE SCALE GENOMIC DNA]</scope>
    <source>
        <strain evidence="10 11">NCTC11009</strain>
    </source>
</reference>
<feature type="domain" description="DNA-directed DNA polymerase family A palm" evidence="9">
    <location>
        <begin position="844"/>
        <end position="1082"/>
    </location>
</feature>
<keyword evidence="5" id="KW-0227">DNA damage</keyword>
<evidence type="ECO:0000256" key="1">
    <source>
        <dbReference type="ARBA" id="ARBA00007705"/>
    </source>
</evidence>
<dbReference type="PANTHER" id="PTHR10133:SF27">
    <property type="entry name" value="DNA POLYMERASE NU"/>
    <property type="match status" value="1"/>
</dbReference>
<comment type="catalytic activity">
    <reaction evidence="7">
        <text>DNA(n) + a 2'-deoxyribonucleoside 5'-triphosphate = DNA(n+1) + diphosphate</text>
        <dbReference type="Rhea" id="RHEA:22508"/>
        <dbReference type="Rhea" id="RHEA-COMP:17339"/>
        <dbReference type="Rhea" id="RHEA-COMP:17340"/>
        <dbReference type="ChEBI" id="CHEBI:33019"/>
        <dbReference type="ChEBI" id="CHEBI:61560"/>
        <dbReference type="ChEBI" id="CHEBI:173112"/>
        <dbReference type="EC" id="2.7.7.7"/>
    </reaction>
</comment>
<gene>
    <name evidence="10" type="primary">polA_3</name>
    <name evidence="10" type="ORF">NCTC11009_01291</name>
</gene>
<dbReference type="AlphaFoldDB" id="A0A2X1WHI7"/>
<dbReference type="PANTHER" id="PTHR10133">
    <property type="entry name" value="DNA POLYMERASE I"/>
    <property type="match status" value="1"/>
</dbReference>
<dbReference type="Gene3D" id="3.30.70.370">
    <property type="match status" value="1"/>
</dbReference>
<name>A0A2X1WHI7_9BURK</name>
<dbReference type="InterPro" id="IPR012337">
    <property type="entry name" value="RNaseH-like_sf"/>
</dbReference>
<dbReference type="EC" id="2.7.7.7" evidence="3"/>
<dbReference type="Proteomes" id="UP000250242">
    <property type="component" value="Unassembled WGS sequence"/>
</dbReference>
<dbReference type="Pfam" id="PF00476">
    <property type="entry name" value="DNA_pol_A"/>
    <property type="match status" value="2"/>
</dbReference>
<dbReference type="InterPro" id="IPR002421">
    <property type="entry name" value="5-3_exonuclease"/>
</dbReference>
<dbReference type="SUPFAM" id="SSF56672">
    <property type="entry name" value="DNA/RNA polymerases"/>
    <property type="match status" value="1"/>
</dbReference>
<dbReference type="GO" id="GO:0006302">
    <property type="term" value="P:double-strand break repair"/>
    <property type="evidence" value="ECO:0007669"/>
    <property type="project" value="TreeGrafter"/>
</dbReference>
<keyword evidence="6" id="KW-0234">DNA repair</keyword>
<evidence type="ECO:0000256" key="6">
    <source>
        <dbReference type="ARBA" id="ARBA00023204"/>
    </source>
</evidence>
<dbReference type="SMART" id="SM00475">
    <property type="entry name" value="53EXOc"/>
    <property type="match status" value="1"/>
</dbReference>
<evidence type="ECO:0000256" key="3">
    <source>
        <dbReference type="ARBA" id="ARBA00012417"/>
    </source>
</evidence>
<accession>A0A2X1WHI7</accession>
<evidence type="ECO:0000313" key="11">
    <source>
        <dbReference type="Proteomes" id="UP000250242"/>
    </source>
</evidence>
<dbReference type="InterPro" id="IPR001098">
    <property type="entry name" value="DNA-dir_DNA_pol_A_palm_dom"/>
</dbReference>
<evidence type="ECO:0000256" key="5">
    <source>
        <dbReference type="ARBA" id="ARBA00022763"/>
    </source>
</evidence>
<dbReference type="Gene3D" id="1.10.150.20">
    <property type="entry name" value="5' to 3' exonuclease, C-terminal subdomain"/>
    <property type="match status" value="2"/>
</dbReference>
<sequence length="1142" mass="130074">MCLLSRGFREEATIWGNVIMKRLIVDLPSISWTCLFAGKDEEFGYEVTMSTGRTVYVNSYKHGYENAINLLVSAWLKLGIQPKDTILVEETGNTLAFRKRFIPTYKAGRSDNRPEEYFKEYRKLVDELKFAIFKLGGTTVNRPNMEADDMIAYLVENLQGEKVIWTSDGDLSVLLSDEVSLWRNGELLEENPYGPFDVKLIPVYKALVGDSSDKIPGAKGFCDKAFLNVLSMFEEEGVYAIEEMIKKRDLSPLEGNIEDLKAIKNIVENKEEVISSYSCGKLYPNLVYDIRYQIKWFPGYLHQAKDISDERLQPFGGSIKLIHQGNVDSALKAFEKYIYQGRHVALDIETSVPDESIDWLKEVKDTDDESKLGVDVMGSKLTGLSMTFGFNQRHTYYFTVDHKEQDGISNLSSDQVLEFIKLIPEGMPIVVHNSGFEQPVLYNTWGDKLSDNGWHGFLPSVHDTSVLANYVDENKSTGLKGLSKRYFDYDQVDYATVTQGRRMNELTAVDVLSYGADDTIMTSSLYDFFKIICETEHSWYTYLKFEVKPAYVTALAFVQGANLDLPRMAQLQKQDEERSKELQKIIDDYLIKLGWEGTVCPLFKAEDLDEAKKLKEIFLHMVGVPLKTMVRTPSKIIALVEAGLDVPEDFSGSKEDFDLLCQEFATFCLRGDISSINEIIKSRFDGRPNFDIRSPKQVSNLLYNELDLPIRVINPLTPLQRANQPELASAVSRFNEIEMGSSKATALTSRERELLKAKASTDDTAISFALLEDLDDETREFLNAFAELKEIGTRFNMFYTKYKNISHWKTGKLHANVRLSSTVTRRTTSSNPNLQQLPKQGSFREVFVPHRKNGFIVSIDYNAQELRAQAELSRDGNFLACYIGDNKRDIHSMTAASLMRKLWGDERVDQLEAKYGINDPYFLFMALRKSEDKEERGEASKLRNQAKVVNFLSAYGGTEQGLSKSLLCSISDAKTFLDAKHKTFPRYEEWKDEVEFIASVNGYVELEYGGRRHLQEAVLSDNSWERERASRQASNFHIQSSCALQTKLAMANLWDSGALFKFDAQFIAPIHDELVCSVSQEDALEFTKVMHESMVQPFWKIVPVVAEVSFGPNFADQYEVGEYVDEAVFNKHKETIIEKRGY</sequence>
<dbReference type="Pfam" id="PF02739">
    <property type="entry name" value="5_3_exonuc_N"/>
    <property type="match status" value="1"/>
</dbReference>
<protein>
    <recommendedName>
        <fullName evidence="3">DNA-directed DNA polymerase</fullName>
        <ecNumber evidence="3">2.7.7.7</ecNumber>
    </recommendedName>
</protein>
<evidence type="ECO:0000259" key="8">
    <source>
        <dbReference type="SMART" id="SM00475"/>
    </source>
</evidence>
<dbReference type="Gene3D" id="3.30.420.10">
    <property type="entry name" value="Ribonuclease H-like superfamily/Ribonuclease H"/>
    <property type="match status" value="1"/>
</dbReference>
<dbReference type="Gene3D" id="1.20.1060.10">
    <property type="entry name" value="Taq DNA Polymerase, Chain T, domain 4"/>
    <property type="match status" value="1"/>
</dbReference>
<dbReference type="EMBL" id="UATH01000001">
    <property type="protein sequence ID" value="SPY08074.1"/>
    <property type="molecule type" value="Genomic_DNA"/>
</dbReference>
<feature type="domain" description="5'-3' exonuclease" evidence="8">
    <location>
        <begin position="61"/>
        <end position="298"/>
    </location>
</feature>
<keyword evidence="10" id="KW-0548">Nucleotidyltransferase</keyword>
<dbReference type="InterPro" id="IPR036397">
    <property type="entry name" value="RNaseH_sf"/>
</dbReference>
<proteinExistence type="inferred from homology"/>
<dbReference type="InterPro" id="IPR043502">
    <property type="entry name" value="DNA/RNA_pol_sf"/>
</dbReference>
<dbReference type="SMART" id="SM00482">
    <property type="entry name" value="POLAc"/>
    <property type="match status" value="1"/>
</dbReference>
<dbReference type="PRINTS" id="PR00868">
    <property type="entry name" value="DNAPOLI"/>
</dbReference>
<dbReference type="InterPro" id="IPR029060">
    <property type="entry name" value="PIN-like_dom_sf"/>
</dbReference>
<dbReference type="GO" id="GO:0008409">
    <property type="term" value="F:5'-3' exonuclease activity"/>
    <property type="evidence" value="ECO:0007669"/>
    <property type="project" value="InterPro"/>
</dbReference>
<evidence type="ECO:0000256" key="2">
    <source>
        <dbReference type="ARBA" id="ARBA00011541"/>
    </source>
</evidence>
<dbReference type="GO" id="GO:0003887">
    <property type="term" value="F:DNA-directed DNA polymerase activity"/>
    <property type="evidence" value="ECO:0007669"/>
    <property type="project" value="UniProtKB-EC"/>
</dbReference>
<dbReference type="InterPro" id="IPR020046">
    <property type="entry name" value="5-3_exonucl_a-hlix_arch_N"/>
</dbReference>